<evidence type="ECO:0000256" key="10">
    <source>
        <dbReference type="ARBA" id="ARBA00029936"/>
    </source>
</evidence>
<dbReference type="SUPFAM" id="SSF50677">
    <property type="entry name" value="ValRS/IleRS/LeuRS editing domain"/>
    <property type="match status" value="1"/>
</dbReference>
<keyword evidence="9 13" id="KW-0030">Aminoacyl-tRNA synthetase</keyword>
<evidence type="ECO:0000256" key="11">
    <source>
        <dbReference type="ARBA" id="ARBA00047552"/>
    </source>
</evidence>
<keyword evidence="6 13" id="KW-0547">Nucleotide-binding</keyword>
<keyword evidence="7 13" id="KW-0067">ATP-binding</keyword>
<dbReference type="STRING" id="1246581.A0A2H9THG1"/>
<evidence type="ECO:0000313" key="17">
    <source>
        <dbReference type="EMBL" id="PJF17181.1"/>
    </source>
</evidence>
<dbReference type="InterPro" id="IPR002303">
    <property type="entry name" value="Valyl-tRNA_ligase"/>
</dbReference>
<feature type="domain" description="Methionyl/Valyl/Leucyl/Isoleucyl-tRNA synthetase anticodon-binding" evidence="16">
    <location>
        <begin position="767"/>
        <end position="918"/>
    </location>
</feature>
<evidence type="ECO:0000256" key="3">
    <source>
        <dbReference type="ARBA" id="ARBA00013169"/>
    </source>
</evidence>
<dbReference type="GO" id="GO:0004832">
    <property type="term" value="F:valine-tRNA ligase activity"/>
    <property type="evidence" value="ECO:0007669"/>
    <property type="project" value="UniProtKB-EC"/>
</dbReference>
<evidence type="ECO:0000256" key="4">
    <source>
        <dbReference type="ARBA" id="ARBA00022490"/>
    </source>
</evidence>
<comment type="subcellular location">
    <subcellularLocation>
        <location evidence="1">Cytoplasm</location>
    </subcellularLocation>
</comment>
<dbReference type="PANTHER" id="PTHR11946:SF109">
    <property type="entry name" value="VALINE--TRNA LIGASE"/>
    <property type="match status" value="1"/>
</dbReference>
<keyword evidence="5 13" id="KW-0436">Ligase</keyword>
<dbReference type="EMBL" id="MTSL01000186">
    <property type="protein sequence ID" value="PJF17181.1"/>
    <property type="molecule type" value="Genomic_DNA"/>
</dbReference>
<dbReference type="GO" id="GO:0002161">
    <property type="term" value="F:aminoacyl-tRNA deacylase activity"/>
    <property type="evidence" value="ECO:0007669"/>
    <property type="project" value="InterPro"/>
</dbReference>
<dbReference type="Proteomes" id="UP000240830">
    <property type="component" value="Unassembled WGS sequence"/>
</dbReference>
<name>A0A2H9THG1_9FUNG</name>
<gene>
    <name evidence="17" type="ORF">PSACC_02977</name>
</gene>
<organism evidence="17 18">
    <name type="scientific">Paramicrosporidium saccamoebae</name>
    <dbReference type="NCBI Taxonomy" id="1246581"/>
    <lineage>
        <taxon>Eukaryota</taxon>
        <taxon>Fungi</taxon>
        <taxon>Fungi incertae sedis</taxon>
        <taxon>Cryptomycota</taxon>
        <taxon>Cryptomycota incertae sedis</taxon>
        <taxon>Paramicrosporidium</taxon>
    </lineage>
</organism>
<dbReference type="InterPro" id="IPR002300">
    <property type="entry name" value="aa-tRNA-synth_Ia"/>
</dbReference>
<feature type="domain" description="Aminoacyl-tRNA synthetase class Ia" evidence="15">
    <location>
        <begin position="96"/>
        <end position="721"/>
    </location>
</feature>
<dbReference type="PRINTS" id="PR00986">
    <property type="entry name" value="TRNASYNTHVAL"/>
</dbReference>
<dbReference type="GO" id="GO:0006438">
    <property type="term" value="P:valyl-tRNA aminoacylation"/>
    <property type="evidence" value="ECO:0007669"/>
    <property type="project" value="InterPro"/>
</dbReference>
<evidence type="ECO:0000256" key="9">
    <source>
        <dbReference type="ARBA" id="ARBA00023146"/>
    </source>
</evidence>
<keyword evidence="4" id="KW-0963">Cytoplasm</keyword>
<dbReference type="NCBIfam" id="TIGR00422">
    <property type="entry name" value="valS"/>
    <property type="match status" value="1"/>
</dbReference>
<dbReference type="CDD" id="cd07962">
    <property type="entry name" value="Anticodon_Ia_Val"/>
    <property type="match status" value="1"/>
</dbReference>
<dbReference type="Pfam" id="PF08264">
    <property type="entry name" value="Anticodon_1"/>
    <property type="match status" value="1"/>
</dbReference>
<evidence type="ECO:0000259" key="16">
    <source>
        <dbReference type="Pfam" id="PF08264"/>
    </source>
</evidence>
<keyword evidence="8 13" id="KW-0648">Protein biosynthesis</keyword>
<dbReference type="Pfam" id="PF00133">
    <property type="entry name" value="tRNA-synt_1"/>
    <property type="match status" value="1"/>
</dbReference>
<dbReference type="InterPro" id="IPR001412">
    <property type="entry name" value="aa-tRNA-synth_I_CS"/>
</dbReference>
<comment type="catalytic activity">
    <reaction evidence="11">
        <text>tRNA(Val) + L-valine + ATP = L-valyl-tRNA(Val) + AMP + diphosphate</text>
        <dbReference type="Rhea" id="RHEA:10704"/>
        <dbReference type="Rhea" id="RHEA-COMP:9672"/>
        <dbReference type="Rhea" id="RHEA-COMP:9708"/>
        <dbReference type="ChEBI" id="CHEBI:30616"/>
        <dbReference type="ChEBI" id="CHEBI:33019"/>
        <dbReference type="ChEBI" id="CHEBI:57762"/>
        <dbReference type="ChEBI" id="CHEBI:78442"/>
        <dbReference type="ChEBI" id="CHEBI:78537"/>
        <dbReference type="ChEBI" id="CHEBI:456215"/>
        <dbReference type="EC" id="6.1.1.9"/>
    </reaction>
</comment>
<feature type="compositionally biased region" description="Polar residues" evidence="14">
    <location>
        <begin position="1"/>
        <end position="14"/>
    </location>
</feature>
<dbReference type="InterPro" id="IPR009080">
    <property type="entry name" value="tRNAsynth_Ia_anticodon-bd"/>
</dbReference>
<evidence type="ECO:0000256" key="6">
    <source>
        <dbReference type="ARBA" id="ARBA00022741"/>
    </source>
</evidence>
<dbReference type="OrthoDB" id="629407at2759"/>
<evidence type="ECO:0000256" key="8">
    <source>
        <dbReference type="ARBA" id="ARBA00022917"/>
    </source>
</evidence>
<dbReference type="Gene3D" id="3.90.740.10">
    <property type="entry name" value="Valyl/Leucyl/Isoleucyl-tRNA synthetase, editing domain"/>
    <property type="match status" value="1"/>
</dbReference>
<dbReference type="InterPro" id="IPR009008">
    <property type="entry name" value="Val/Leu/Ile-tRNA-synth_edit"/>
</dbReference>
<dbReference type="FunFam" id="3.40.50.620:FF:000078">
    <property type="entry name" value="Valine--tRNA ligase, mitochondrial"/>
    <property type="match status" value="1"/>
</dbReference>
<reference evidence="17 18" key="1">
    <citation type="submission" date="2016-10" db="EMBL/GenBank/DDBJ databases">
        <title>The genome of Paramicrosporidium saccamoebae is the missing link in understanding Cryptomycota and Microsporidia evolution.</title>
        <authorList>
            <person name="Quandt C.A."/>
            <person name="Beaudet D."/>
            <person name="Corsaro D."/>
            <person name="Michel R."/>
            <person name="Corradi N."/>
            <person name="James T."/>
        </authorList>
    </citation>
    <scope>NUCLEOTIDE SEQUENCE [LARGE SCALE GENOMIC DNA]</scope>
    <source>
        <strain evidence="17 18">KSL3</strain>
    </source>
</reference>
<evidence type="ECO:0000313" key="18">
    <source>
        <dbReference type="Proteomes" id="UP000240830"/>
    </source>
</evidence>
<dbReference type="Gene3D" id="3.40.50.620">
    <property type="entry name" value="HUPs"/>
    <property type="match status" value="2"/>
</dbReference>
<comment type="similarity">
    <text evidence="2 13">Belongs to the class-I aminoacyl-tRNA synthetase family.</text>
</comment>
<proteinExistence type="inferred from homology"/>
<evidence type="ECO:0000256" key="1">
    <source>
        <dbReference type="ARBA" id="ARBA00004496"/>
    </source>
</evidence>
<dbReference type="Gene3D" id="1.10.730.10">
    <property type="entry name" value="Isoleucyl-tRNA Synthetase, Domain 1"/>
    <property type="match status" value="1"/>
</dbReference>
<dbReference type="InterPro" id="IPR033705">
    <property type="entry name" value="Anticodon_Ia_Val"/>
</dbReference>
<dbReference type="FunFam" id="3.40.50.620:FF:000020">
    <property type="entry name" value="Valine--tRNA ligase, mitochondrial"/>
    <property type="match status" value="1"/>
</dbReference>
<dbReference type="HAMAP" id="MF_02004">
    <property type="entry name" value="Val_tRNA_synth_type1"/>
    <property type="match status" value="1"/>
</dbReference>
<evidence type="ECO:0000256" key="14">
    <source>
        <dbReference type="SAM" id="MobiDB-lite"/>
    </source>
</evidence>
<dbReference type="FunFam" id="1.10.730.10:FF:000009">
    <property type="entry name" value="Valine--tRNA ligase, mitochondrial"/>
    <property type="match status" value="1"/>
</dbReference>
<dbReference type="SUPFAM" id="SSF52374">
    <property type="entry name" value="Nucleotidylyl transferase"/>
    <property type="match status" value="1"/>
</dbReference>
<sequence length="982" mass="111146">MSSEPVDSSKSSLMEINPEKAEKNKAKNDAKRAAKLEKLAKKQDQFKTITANAAKPKTLNISSKTEFVNDTPPGEKKDMSKPMASSYDPMAVESAWYSWWEKSGFFKPEFLGPVSDSREAFTIVMPPPNVTGSLHLGHACMLSIEDAIVRWNRMNGKAVLYLPGCDHAGIATQAVVEKTLKKEKNLSRHDLGREAFIQEVWRWKEQYGGRIYDQLRRMGASADWERACFTLDPKLNVAVKEGFIKMFEEGLIFRSNRLVNWCGKLKTSLSDLEVDMKEIEGGAMFPAHGHDPSKRYKFGTMTFIAYKVEGTEEEIVIGTTRPETVFADTALCVNPKDERYIKYHGKNVIHPVMGNAIPIICDEAADLELGTGALKVSPAHDMIDFGLGQKHNLKFITIFDDNNVLNDNCGEFAGMARYDARNAVVEFIKKNGTFREERNHPMVIPVCSRSGDFVEPRLIPQWWLDCKDMAKKSVEAVRDGSLDISPKEHEKIWYYWLENIRDWCLSRQLWWGHRIPAYIVHVEGEPRNKTLEDEVWIAAQDEHDALKKAALRLPNVDPSRITVHQDEDVLDTWFSSALWPFSTLGWPEETADFKNFYPNQLMETGSDILFFWVARMVMMGIHLTGQLPFSKVFLHALVRDAHGRKMSKSLGNVIDPIDVIEGITLDELQGRLEKGNLDPKEVKVAKAGQKADFPHGIPQCGTDALRFALCSYVAEGRDINMNINRVEGYRRFCNKLWNATRFALMKLGEDYMPEPKICLLGKESMVDKWILSRLNAAIAETNKAFEANNLMNATQAIYSFWLYELCDVYIEAIKPLLTPDNPDADSRRCASNVLYICLEQGLCLLHPFMPYVTEELYQRLVRRPQDTTQSISLAAYPLVHDEFSHPQAEAAFDKLYEVVKTVRRLASEQNVPKNATVRLSTGSKDSFGLLQAQEVALNSLVRSIGALELVDSVIEDSQPIGTLGLVDSQPIESQVFLKFNSK</sequence>
<dbReference type="EC" id="6.1.1.9" evidence="3"/>
<dbReference type="InterPro" id="IPR014729">
    <property type="entry name" value="Rossmann-like_a/b/a_fold"/>
</dbReference>
<evidence type="ECO:0000256" key="2">
    <source>
        <dbReference type="ARBA" id="ARBA00005594"/>
    </source>
</evidence>
<accession>A0A2H9THG1</accession>
<keyword evidence="18" id="KW-1185">Reference proteome</keyword>
<evidence type="ECO:0000256" key="5">
    <source>
        <dbReference type="ARBA" id="ARBA00022598"/>
    </source>
</evidence>
<dbReference type="GO" id="GO:0005829">
    <property type="term" value="C:cytosol"/>
    <property type="evidence" value="ECO:0007669"/>
    <property type="project" value="TreeGrafter"/>
</dbReference>
<dbReference type="CDD" id="cd00817">
    <property type="entry name" value="ValRS_core"/>
    <property type="match status" value="1"/>
</dbReference>
<evidence type="ECO:0000259" key="15">
    <source>
        <dbReference type="Pfam" id="PF00133"/>
    </source>
</evidence>
<feature type="region of interest" description="Disordered" evidence="14">
    <location>
        <begin position="64"/>
        <end position="83"/>
    </location>
</feature>
<evidence type="ECO:0000256" key="12">
    <source>
        <dbReference type="ARBA" id="ARBA00072234"/>
    </source>
</evidence>
<feature type="region of interest" description="Disordered" evidence="14">
    <location>
        <begin position="1"/>
        <end position="32"/>
    </location>
</feature>
<dbReference type="InterPro" id="IPR013155">
    <property type="entry name" value="M/V/L/I-tRNA-synth_anticd-bd"/>
</dbReference>
<evidence type="ECO:0000256" key="13">
    <source>
        <dbReference type="RuleBase" id="RU363035"/>
    </source>
</evidence>
<dbReference type="NCBIfam" id="NF004349">
    <property type="entry name" value="PRK05729.1"/>
    <property type="match status" value="1"/>
</dbReference>
<dbReference type="PROSITE" id="PS00178">
    <property type="entry name" value="AA_TRNA_LIGASE_I"/>
    <property type="match status" value="1"/>
</dbReference>
<dbReference type="SUPFAM" id="SSF47323">
    <property type="entry name" value="Anticodon-binding domain of a subclass of class I aminoacyl-tRNA synthetases"/>
    <property type="match status" value="1"/>
</dbReference>
<protein>
    <recommendedName>
        <fullName evidence="12">Probable valine--tRNA ligase, cytoplasmic</fullName>
        <ecNumber evidence="3">6.1.1.9</ecNumber>
    </recommendedName>
    <alternativeName>
        <fullName evidence="10">Valyl-tRNA synthetase</fullName>
    </alternativeName>
</protein>
<dbReference type="PANTHER" id="PTHR11946">
    <property type="entry name" value="VALYL-TRNA SYNTHETASES"/>
    <property type="match status" value="1"/>
</dbReference>
<feature type="compositionally biased region" description="Basic and acidic residues" evidence="14">
    <location>
        <begin position="17"/>
        <end position="32"/>
    </location>
</feature>
<dbReference type="GO" id="GO:0005524">
    <property type="term" value="F:ATP binding"/>
    <property type="evidence" value="ECO:0007669"/>
    <property type="project" value="UniProtKB-KW"/>
</dbReference>
<evidence type="ECO:0000256" key="7">
    <source>
        <dbReference type="ARBA" id="ARBA00022840"/>
    </source>
</evidence>
<comment type="caution">
    <text evidence="17">The sequence shown here is derived from an EMBL/GenBank/DDBJ whole genome shotgun (WGS) entry which is preliminary data.</text>
</comment>
<dbReference type="AlphaFoldDB" id="A0A2H9THG1"/>